<feature type="region of interest" description="Disordered" evidence="8">
    <location>
        <begin position="404"/>
        <end position="423"/>
    </location>
</feature>
<keyword evidence="4" id="KW-0812">Transmembrane</keyword>
<dbReference type="InterPro" id="IPR037066">
    <property type="entry name" value="Plug_dom_sf"/>
</dbReference>
<accession>A0A4U1JFE6</accession>
<dbReference type="PANTHER" id="PTHR30069">
    <property type="entry name" value="TONB-DEPENDENT OUTER MEMBRANE RECEPTOR"/>
    <property type="match status" value="1"/>
</dbReference>
<keyword evidence="12" id="KW-1185">Reference proteome</keyword>
<reference evidence="11 12" key="1">
    <citation type="submission" date="2019-04" db="EMBL/GenBank/DDBJ databases">
        <authorList>
            <person name="Li Y."/>
            <person name="Wang J."/>
        </authorList>
    </citation>
    <scope>NUCLEOTIDE SEQUENCE [LARGE SCALE GENOMIC DNA]</scope>
    <source>
        <strain evidence="11 12">DSM 14668</strain>
    </source>
</reference>
<dbReference type="RefSeq" id="WP_136928768.1">
    <property type="nucleotide sequence ID" value="NZ_SSMQ01000008.1"/>
</dbReference>
<evidence type="ECO:0000259" key="10">
    <source>
        <dbReference type="Pfam" id="PF07715"/>
    </source>
</evidence>
<evidence type="ECO:0000256" key="4">
    <source>
        <dbReference type="ARBA" id="ARBA00022692"/>
    </source>
</evidence>
<comment type="caution">
    <text evidence="11">The sequence shown here is derived from an EMBL/GenBank/DDBJ whole genome shotgun (WGS) entry which is preliminary data.</text>
</comment>
<keyword evidence="11" id="KW-0675">Receptor</keyword>
<evidence type="ECO:0000256" key="9">
    <source>
        <dbReference type="SAM" id="SignalP"/>
    </source>
</evidence>
<organism evidence="11 12">
    <name type="scientific">Polyangium fumosum</name>
    <dbReference type="NCBI Taxonomy" id="889272"/>
    <lineage>
        <taxon>Bacteria</taxon>
        <taxon>Pseudomonadati</taxon>
        <taxon>Myxococcota</taxon>
        <taxon>Polyangia</taxon>
        <taxon>Polyangiales</taxon>
        <taxon>Polyangiaceae</taxon>
        <taxon>Polyangium</taxon>
    </lineage>
</organism>
<keyword evidence="5 9" id="KW-0732">Signal</keyword>
<comment type="subcellular location">
    <subcellularLocation>
        <location evidence="1">Cell outer membrane</location>
        <topology evidence="1">Multi-pass membrane protein</topology>
    </subcellularLocation>
</comment>
<evidence type="ECO:0000256" key="2">
    <source>
        <dbReference type="ARBA" id="ARBA00022448"/>
    </source>
</evidence>
<evidence type="ECO:0000256" key="1">
    <source>
        <dbReference type="ARBA" id="ARBA00004571"/>
    </source>
</evidence>
<evidence type="ECO:0000256" key="7">
    <source>
        <dbReference type="ARBA" id="ARBA00023237"/>
    </source>
</evidence>
<evidence type="ECO:0000256" key="5">
    <source>
        <dbReference type="ARBA" id="ARBA00022729"/>
    </source>
</evidence>
<keyword evidence="6" id="KW-0472">Membrane</keyword>
<dbReference type="Proteomes" id="UP000309215">
    <property type="component" value="Unassembled WGS sequence"/>
</dbReference>
<proteinExistence type="predicted"/>
<evidence type="ECO:0000256" key="8">
    <source>
        <dbReference type="SAM" id="MobiDB-lite"/>
    </source>
</evidence>
<dbReference type="InterPro" id="IPR036942">
    <property type="entry name" value="Beta-barrel_TonB_sf"/>
</dbReference>
<evidence type="ECO:0000256" key="3">
    <source>
        <dbReference type="ARBA" id="ARBA00022452"/>
    </source>
</evidence>
<dbReference type="Gene3D" id="2.40.170.20">
    <property type="entry name" value="TonB-dependent receptor, beta-barrel domain"/>
    <property type="match status" value="1"/>
</dbReference>
<dbReference type="GO" id="GO:0044718">
    <property type="term" value="P:siderophore transmembrane transport"/>
    <property type="evidence" value="ECO:0007669"/>
    <property type="project" value="TreeGrafter"/>
</dbReference>
<keyword evidence="2" id="KW-0813">Transport</keyword>
<name>A0A4U1JFE6_9BACT</name>
<sequence length="682" mass="71276">MSPRTSARCLGATALVAALVIPARGHADADADEPTKPALDVTVRGSTTPAFVSRASIDDRAREPVDAASLLAELPSVHVRRLGADGAQATLSIRGSASTQVGVLLAGIPLTSGADPSFDVGALPLWPGASFRVYRGFAPASLGATGYLGGVLVIDPPTPLAGARTEWQALAGSFGALKVRAGDARKIGDVTLGLGVFGARSDGDFSYEVTDPFTGKRAARTRTNAGAVSAGAVGRVALERSWGSVGATFLADARRVGLPGSATYTTLFPRLETDRLVLGVDATVRDVARGSLRLQAWGRREGATYADPYGEIDPTRVGVDARQTILAAGGSVGYRVVLPRALRSNLGVFLDLRGESLTPPETSAVLAGTTASRLAGGAGVEFEVRPFEPLRLFATARLDARRDRATDVPPSLSPTGDTSPTAADLVPSGHLGASYRFSDAAILSAHGGFLRRFPSFVELYGDRGSLLGDPRLRVEGALAADVGLHGDVAAGRATFRYELVGFVTAPRDLIVFLPLGRSTFRASNVDAARIVGAEVSASLVAANLATTLSYTLMHTENLGADPLSYGRPLPGRPLHDLSYDAAYRFGPVRLRYGIDAVAGTTVDTAGTLLVPPRFFHSAGASLDVPRVRVLRIGIEVQNLFDVRTFGVPSELLGTSVAMPVSDFLGFPLPGRTVWVTARYRGT</sequence>
<protein>
    <submittedName>
        <fullName evidence="11">TonB-dependent receptor</fullName>
    </submittedName>
</protein>
<dbReference type="InterPro" id="IPR039426">
    <property type="entry name" value="TonB-dep_rcpt-like"/>
</dbReference>
<dbReference type="PANTHER" id="PTHR30069:SF29">
    <property type="entry name" value="HEMOGLOBIN AND HEMOGLOBIN-HAPTOGLOBIN-BINDING PROTEIN 1-RELATED"/>
    <property type="match status" value="1"/>
</dbReference>
<feature type="domain" description="TonB-dependent receptor plug" evidence="10">
    <location>
        <begin position="52"/>
        <end position="146"/>
    </location>
</feature>
<dbReference type="GO" id="GO:0015344">
    <property type="term" value="F:siderophore uptake transmembrane transporter activity"/>
    <property type="evidence" value="ECO:0007669"/>
    <property type="project" value="TreeGrafter"/>
</dbReference>
<dbReference type="Pfam" id="PF07715">
    <property type="entry name" value="Plug"/>
    <property type="match status" value="1"/>
</dbReference>
<evidence type="ECO:0000313" key="11">
    <source>
        <dbReference type="EMBL" id="TKD09969.1"/>
    </source>
</evidence>
<evidence type="ECO:0000256" key="6">
    <source>
        <dbReference type="ARBA" id="ARBA00023136"/>
    </source>
</evidence>
<feature type="chain" id="PRO_5020708580" evidence="9">
    <location>
        <begin position="28"/>
        <end position="682"/>
    </location>
</feature>
<dbReference type="OrthoDB" id="338230at2"/>
<dbReference type="Gene3D" id="2.170.130.10">
    <property type="entry name" value="TonB-dependent receptor, plug domain"/>
    <property type="match status" value="1"/>
</dbReference>
<feature type="signal peptide" evidence="9">
    <location>
        <begin position="1"/>
        <end position="27"/>
    </location>
</feature>
<dbReference type="GO" id="GO:0009279">
    <property type="term" value="C:cell outer membrane"/>
    <property type="evidence" value="ECO:0007669"/>
    <property type="project" value="UniProtKB-SubCell"/>
</dbReference>
<gene>
    <name evidence="11" type="ORF">E8A74_10185</name>
</gene>
<evidence type="ECO:0000313" key="12">
    <source>
        <dbReference type="Proteomes" id="UP000309215"/>
    </source>
</evidence>
<dbReference type="SUPFAM" id="SSF56935">
    <property type="entry name" value="Porins"/>
    <property type="match status" value="1"/>
</dbReference>
<dbReference type="AlphaFoldDB" id="A0A4U1JFE6"/>
<keyword evidence="3" id="KW-1134">Transmembrane beta strand</keyword>
<keyword evidence="7" id="KW-0998">Cell outer membrane</keyword>
<dbReference type="EMBL" id="SSMQ01000008">
    <property type="protein sequence ID" value="TKD09969.1"/>
    <property type="molecule type" value="Genomic_DNA"/>
</dbReference>
<dbReference type="InterPro" id="IPR012910">
    <property type="entry name" value="Plug_dom"/>
</dbReference>